<dbReference type="Gene3D" id="3.20.20.140">
    <property type="entry name" value="Metal-dependent hydrolases"/>
    <property type="match status" value="1"/>
</dbReference>
<evidence type="ECO:0000256" key="1">
    <source>
        <dbReference type="ARBA" id="ARBA00010716"/>
    </source>
</evidence>
<dbReference type="OrthoDB" id="9776488at2"/>
<dbReference type="Gene3D" id="2.30.40.10">
    <property type="entry name" value="Urease, subunit C, domain 1"/>
    <property type="match status" value="1"/>
</dbReference>
<dbReference type="AlphaFoldDB" id="A0A511RL11"/>
<dbReference type="GO" id="GO:0006046">
    <property type="term" value="P:N-acetylglucosamine catabolic process"/>
    <property type="evidence" value="ECO:0007669"/>
    <property type="project" value="TreeGrafter"/>
</dbReference>
<evidence type="ECO:0000256" key="6">
    <source>
        <dbReference type="PIRSR" id="PIRSR038994-1"/>
    </source>
</evidence>
<dbReference type="PANTHER" id="PTHR11113">
    <property type="entry name" value="N-ACETYLGLUCOSAMINE-6-PHOSPHATE DEACETYLASE"/>
    <property type="match status" value="1"/>
</dbReference>
<dbReference type="Proteomes" id="UP000321827">
    <property type="component" value="Unassembled WGS sequence"/>
</dbReference>
<evidence type="ECO:0000256" key="3">
    <source>
        <dbReference type="ARBA" id="ARBA00022801"/>
    </source>
</evidence>
<dbReference type="InterPro" id="IPR003764">
    <property type="entry name" value="GlcNAc_6-P_deAcase"/>
</dbReference>
<keyword evidence="2 8" id="KW-0479">Metal-binding</keyword>
<comment type="similarity">
    <text evidence="1 5">Belongs to the metallo-dependent hydrolases superfamily. NagA family.</text>
</comment>
<dbReference type="InterPro" id="IPR011059">
    <property type="entry name" value="Metal-dep_hydrolase_composite"/>
</dbReference>
<evidence type="ECO:0000313" key="11">
    <source>
        <dbReference type="Proteomes" id="UP000321827"/>
    </source>
</evidence>
<dbReference type="InterPro" id="IPR032466">
    <property type="entry name" value="Metal_Hydrolase"/>
</dbReference>
<evidence type="ECO:0000313" key="10">
    <source>
        <dbReference type="EMBL" id="GEM90353.1"/>
    </source>
</evidence>
<evidence type="ECO:0000256" key="7">
    <source>
        <dbReference type="PIRSR" id="PIRSR038994-2"/>
    </source>
</evidence>
<reference evidence="10 11" key="1">
    <citation type="submission" date="2019-07" db="EMBL/GenBank/DDBJ databases">
        <title>Whole genome shotgun sequence of Oceanithermus desulfurans NBRC 100063.</title>
        <authorList>
            <person name="Hosoyama A."/>
            <person name="Uohara A."/>
            <person name="Ohji S."/>
            <person name="Ichikawa N."/>
        </authorList>
    </citation>
    <scope>NUCLEOTIDE SEQUENCE [LARGE SCALE GENOMIC DNA]</scope>
    <source>
        <strain evidence="10 11">NBRC 100063</strain>
    </source>
</reference>
<gene>
    <name evidence="10" type="primary">nagA</name>
    <name evidence="10" type="ORF">ODE01S_17870</name>
</gene>
<feature type="domain" description="Amidohydrolase-related" evidence="9">
    <location>
        <begin position="38"/>
        <end position="360"/>
    </location>
</feature>
<feature type="binding site" evidence="8">
    <location>
        <position position="201"/>
    </location>
    <ligand>
        <name>Zn(2+)</name>
        <dbReference type="ChEBI" id="CHEBI:29105"/>
    </ligand>
</feature>
<evidence type="ECO:0000259" key="9">
    <source>
        <dbReference type="Pfam" id="PF01979"/>
    </source>
</evidence>
<feature type="active site" description="Proton donor/acceptor" evidence="6">
    <location>
        <position position="256"/>
    </location>
</feature>
<dbReference type="GO" id="GO:0046872">
    <property type="term" value="F:metal ion binding"/>
    <property type="evidence" value="ECO:0007669"/>
    <property type="project" value="UniProtKB-KW"/>
</dbReference>
<dbReference type="SUPFAM" id="SSF51556">
    <property type="entry name" value="Metallo-dependent hydrolases"/>
    <property type="match status" value="1"/>
</dbReference>
<comment type="caution">
    <text evidence="10">The sequence shown here is derived from an EMBL/GenBank/DDBJ whole genome shotgun (WGS) entry which is preliminary data.</text>
</comment>
<protein>
    <submittedName>
        <fullName evidence="10">N-acetylglucosamine-6-phosphate deacetylase</fullName>
    </submittedName>
</protein>
<feature type="binding site" evidence="8">
    <location>
        <position position="117"/>
    </location>
    <ligand>
        <name>Zn(2+)</name>
        <dbReference type="ChEBI" id="CHEBI:29105"/>
    </ligand>
</feature>
<evidence type="ECO:0000256" key="8">
    <source>
        <dbReference type="PIRSR" id="PIRSR038994-3"/>
    </source>
</evidence>
<dbReference type="PIRSF" id="PIRSF038994">
    <property type="entry name" value="NagA"/>
    <property type="match status" value="1"/>
</dbReference>
<accession>A0A511RL11</accession>
<dbReference type="NCBIfam" id="TIGR00221">
    <property type="entry name" value="nagA"/>
    <property type="match status" value="1"/>
</dbReference>
<comment type="cofactor">
    <cofactor evidence="8">
        <name>a divalent metal cation</name>
        <dbReference type="ChEBI" id="CHEBI:60240"/>
    </cofactor>
    <text evidence="8">Binds 1 divalent metal cation per subunit.</text>
</comment>
<keyword evidence="3 5" id="KW-0378">Hydrolase</keyword>
<dbReference type="CDD" id="cd00854">
    <property type="entry name" value="NagA"/>
    <property type="match status" value="1"/>
</dbReference>
<evidence type="ECO:0000256" key="4">
    <source>
        <dbReference type="ARBA" id="ARBA00023277"/>
    </source>
</evidence>
<dbReference type="SUPFAM" id="SSF51338">
    <property type="entry name" value="Composite domain of metallo-dependent hydrolases"/>
    <property type="match status" value="1"/>
</dbReference>
<feature type="binding site" evidence="7">
    <location>
        <begin position="204"/>
        <end position="205"/>
    </location>
    <ligand>
        <name>substrate</name>
    </ligand>
</feature>
<proteinExistence type="inferred from homology"/>
<name>A0A511RL11_9DEIN</name>
<organism evidence="10 11">
    <name type="scientific">Oceanithermus desulfurans NBRC 100063</name>
    <dbReference type="NCBI Taxonomy" id="1227550"/>
    <lineage>
        <taxon>Bacteria</taxon>
        <taxon>Thermotogati</taxon>
        <taxon>Deinococcota</taxon>
        <taxon>Deinococci</taxon>
        <taxon>Thermales</taxon>
        <taxon>Thermaceae</taxon>
        <taxon>Oceanithermus</taxon>
    </lineage>
</organism>
<feature type="binding site" evidence="7">
    <location>
        <position position="235"/>
    </location>
    <ligand>
        <name>substrate</name>
    </ligand>
</feature>
<evidence type="ECO:0000256" key="2">
    <source>
        <dbReference type="ARBA" id="ARBA00022723"/>
    </source>
</evidence>
<feature type="binding site" evidence="7">
    <location>
        <begin position="289"/>
        <end position="291"/>
    </location>
    <ligand>
        <name>substrate</name>
    </ligand>
</feature>
<keyword evidence="4 5" id="KW-0119">Carbohydrate metabolism</keyword>
<sequence length="364" mass="38845">MSAVSGRVLLPAGWVEGRLELEEDKVARFVPDRAPARYVVPGFIDLHVHGGAGGDAMAGEAAARTAARFHAAHGTTRMLLATVTAPEEDLTQALDGIHAVMESPGEDEARVMGVHLEGPFISPEKLGAQPPYARDPDPGELRRLMAHASLQVVTLAPERPGALEFIRFLRAHGVRPQIGHTVATAEEALRALEAGAKGFTHLYNAMSPLHHRNPGVVGAAFARGTWAEVIADGLHVDPVAVRAAMRAVPNLYVVTDAVAAAGMPEGPYRLGRYTVHKRGNGVFLEDGTLAGSALTMDQALRNLVDWGFDLAEAVRRLSGLPARYMGWADLGRIQAGVQADLVVLDGDLQVEEVYVGGRRVFARA</sequence>
<dbReference type="Pfam" id="PF01979">
    <property type="entry name" value="Amidohydro_1"/>
    <property type="match status" value="1"/>
</dbReference>
<dbReference type="InterPro" id="IPR006680">
    <property type="entry name" value="Amidohydro-rel"/>
</dbReference>
<dbReference type="PANTHER" id="PTHR11113:SF14">
    <property type="entry name" value="N-ACETYLGLUCOSAMINE-6-PHOSPHATE DEACETYLASE"/>
    <property type="match status" value="1"/>
</dbReference>
<dbReference type="EMBL" id="BJXN01000012">
    <property type="protein sequence ID" value="GEM90353.1"/>
    <property type="molecule type" value="Genomic_DNA"/>
</dbReference>
<evidence type="ECO:0000256" key="5">
    <source>
        <dbReference type="PIRNR" id="PIRNR038994"/>
    </source>
</evidence>
<dbReference type="RefSeq" id="WP_147148014.1">
    <property type="nucleotide sequence ID" value="NZ_BJXN01000012.1"/>
</dbReference>
<feature type="binding site" evidence="7">
    <location>
        <position position="212"/>
    </location>
    <ligand>
        <name>substrate</name>
    </ligand>
</feature>
<feature type="binding site" evidence="7">
    <location>
        <position position="128"/>
    </location>
    <ligand>
        <name>substrate</name>
    </ligand>
</feature>
<dbReference type="GO" id="GO:0008448">
    <property type="term" value="F:N-acetylglucosamine-6-phosphate deacetylase activity"/>
    <property type="evidence" value="ECO:0007669"/>
    <property type="project" value="InterPro"/>
</dbReference>
<feature type="binding site" evidence="8">
    <location>
        <position position="180"/>
    </location>
    <ligand>
        <name>Zn(2+)</name>
        <dbReference type="ChEBI" id="CHEBI:29105"/>
    </ligand>
</feature>